<gene>
    <name evidence="7" type="ORF">N7U68_14955</name>
</gene>
<dbReference type="GO" id="GO:0005524">
    <property type="term" value="F:ATP binding"/>
    <property type="evidence" value="ECO:0007669"/>
    <property type="project" value="UniProtKB-KW"/>
</dbReference>
<evidence type="ECO:0000256" key="2">
    <source>
        <dbReference type="ARBA" id="ARBA00022741"/>
    </source>
</evidence>
<dbReference type="Pfam" id="PF00005">
    <property type="entry name" value="ABC_tran"/>
    <property type="match status" value="1"/>
</dbReference>
<evidence type="ECO:0000256" key="3">
    <source>
        <dbReference type="ARBA" id="ARBA00022840"/>
    </source>
</evidence>
<dbReference type="Gene3D" id="3.40.50.300">
    <property type="entry name" value="P-loop containing nucleotide triphosphate hydrolases"/>
    <property type="match status" value="1"/>
</dbReference>
<dbReference type="InterPro" id="IPR003593">
    <property type="entry name" value="AAA+_ATPase"/>
</dbReference>
<keyword evidence="3 7" id="KW-0067">ATP-binding</keyword>
<dbReference type="SUPFAM" id="SSF52540">
    <property type="entry name" value="P-loop containing nucleoside triphosphate hydrolases"/>
    <property type="match status" value="1"/>
</dbReference>
<dbReference type="PROSITE" id="PS50893">
    <property type="entry name" value="ABC_TRANSPORTER_2"/>
    <property type="match status" value="1"/>
</dbReference>
<evidence type="ECO:0000259" key="6">
    <source>
        <dbReference type="PROSITE" id="PS50893"/>
    </source>
</evidence>
<dbReference type="PANTHER" id="PTHR42794">
    <property type="entry name" value="HEMIN IMPORT ATP-BINDING PROTEIN HMUV"/>
    <property type="match status" value="1"/>
</dbReference>
<dbReference type="InterPro" id="IPR027417">
    <property type="entry name" value="P-loop_NTPase"/>
</dbReference>
<keyword evidence="2" id="KW-0547">Nucleotide-binding</keyword>
<comment type="function">
    <text evidence="5">Part of the ABC transporter complex HmuTUV involved in hemin import. Responsible for energy coupling to the transport system.</text>
</comment>
<name>A0ABY6D8C6_9RHOB</name>
<feature type="domain" description="ABC transporter" evidence="6">
    <location>
        <begin position="3"/>
        <end position="239"/>
    </location>
</feature>
<evidence type="ECO:0000313" key="7">
    <source>
        <dbReference type="EMBL" id="UXX82386.1"/>
    </source>
</evidence>
<keyword evidence="1" id="KW-0813">Transport</keyword>
<dbReference type="EMBL" id="CP106738">
    <property type="protein sequence ID" value="UXX82386.1"/>
    <property type="molecule type" value="Genomic_DNA"/>
</dbReference>
<dbReference type="CDD" id="cd03214">
    <property type="entry name" value="ABC_Iron-Siderophores_B12_Hemin"/>
    <property type="match status" value="1"/>
</dbReference>
<evidence type="ECO:0000256" key="4">
    <source>
        <dbReference type="ARBA" id="ARBA00022967"/>
    </source>
</evidence>
<evidence type="ECO:0000256" key="5">
    <source>
        <dbReference type="ARBA" id="ARBA00037066"/>
    </source>
</evidence>
<accession>A0ABY6D8C6</accession>
<evidence type="ECO:0000313" key="8">
    <source>
        <dbReference type="Proteomes" id="UP001064087"/>
    </source>
</evidence>
<keyword evidence="4" id="KW-1278">Translocase</keyword>
<dbReference type="SMART" id="SM00382">
    <property type="entry name" value="AAA"/>
    <property type="match status" value="1"/>
</dbReference>
<evidence type="ECO:0000256" key="1">
    <source>
        <dbReference type="ARBA" id="ARBA00022448"/>
    </source>
</evidence>
<proteinExistence type="predicted"/>
<dbReference type="PANTHER" id="PTHR42794:SF1">
    <property type="entry name" value="HEMIN IMPORT ATP-BINDING PROTEIN HMUV"/>
    <property type="match status" value="1"/>
</dbReference>
<protein>
    <submittedName>
        <fullName evidence="7">Heme ABC transporter ATP-binding protein</fullName>
    </submittedName>
</protein>
<dbReference type="InterPro" id="IPR003439">
    <property type="entry name" value="ABC_transporter-like_ATP-bd"/>
</dbReference>
<dbReference type="Proteomes" id="UP001064087">
    <property type="component" value="Chromosome"/>
</dbReference>
<sequence>MTMIARDITFTIGGKTILRDVNFTARPGQVTAIVGPNGSGKSTLLRIMSGEESARGTVTLNGLNVIARNARDLARTRGVLQQATNMAFPFTVIEVLRIGLQAGPYALRPSVPEEALAAVGLADYASRYYHELSGGEQQRTQLARVLCQVWEPVLNGTPSWLLLDEPVASLDIGHQLVIMELARRYADAGGGVVTVMHDLNLTALYADRMALMQDGCIAAEGVPREVLTDEILSKAYGCHLRVNAPPPPGWPYILPHMAQLTH</sequence>
<reference evidence="7" key="1">
    <citation type="submission" date="2022-10" db="EMBL/GenBank/DDBJ databases">
        <title>Roseovarius pelagicus sp. nov., isolated from Arctic seawater.</title>
        <authorList>
            <person name="Hong Y.W."/>
            <person name="Hwang C.Y."/>
        </authorList>
    </citation>
    <scope>NUCLEOTIDE SEQUENCE</scope>
    <source>
        <strain evidence="7">HL-MP18</strain>
    </source>
</reference>
<organism evidence="7 8">
    <name type="scientific">Roseovarius pelagicus</name>
    <dbReference type="NCBI Taxonomy" id="2980108"/>
    <lineage>
        <taxon>Bacteria</taxon>
        <taxon>Pseudomonadati</taxon>
        <taxon>Pseudomonadota</taxon>
        <taxon>Alphaproteobacteria</taxon>
        <taxon>Rhodobacterales</taxon>
        <taxon>Roseobacteraceae</taxon>
        <taxon>Roseovarius</taxon>
    </lineage>
</organism>
<dbReference type="RefSeq" id="WP_165194308.1">
    <property type="nucleotide sequence ID" value="NZ_CP106738.1"/>
</dbReference>
<dbReference type="NCBIfam" id="NF010068">
    <property type="entry name" value="PRK13548.1"/>
    <property type="match status" value="1"/>
</dbReference>
<keyword evidence="8" id="KW-1185">Reference proteome</keyword>